<dbReference type="RefSeq" id="WP_121898712.1">
    <property type="nucleotide sequence ID" value="NZ_RCNT01000007.1"/>
</dbReference>
<feature type="transmembrane region" description="Helical" evidence="1">
    <location>
        <begin position="25"/>
        <end position="45"/>
    </location>
</feature>
<sequence>MAALLAAIIENDHIGRKGSVEQSRAMKLISFLIFAVLVSATTAFAHSPYFGQREKVELPEFGEVEFAILFGDGIFFADPSQVIVFDSEGHLLAATPLSDGLIIRCRRSNDGQSCSAYDAVRGLVYQPDLDLWGRGRTIVEDGRPSVDAYPEHINISYGFIERSATFAEKISFEVAGMTRAPGSTLFAIFWWCLALAPMARLFWRWRGNDWKIKPVRFSGILKVFLSVSAFLGMAFLAVFPLFYVPYSVLFFLLVFTLGGTVAFVITRPWGKRVANQSP</sequence>
<gene>
    <name evidence="2" type="ORF">D9R08_14145</name>
</gene>
<dbReference type="Proteomes" id="UP000281343">
    <property type="component" value="Unassembled WGS sequence"/>
</dbReference>
<feature type="transmembrane region" description="Helical" evidence="1">
    <location>
        <begin position="184"/>
        <end position="203"/>
    </location>
</feature>
<name>A0A3L9Y541_9RHOB</name>
<evidence type="ECO:0000256" key="1">
    <source>
        <dbReference type="SAM" id="Phobius"/>
    </source>
</evidence>
<keyword evidence="1" id="KW-1133">Transmembrane helix</keyword>
<organism evidence="2 3">
    <name type="scientific">Rhodophyticola porphyridii</name>
    <dbReference type="NCBI Taxonomy" id="1852017"/>
    <lineage>
        <taxon>Bacteria</taxon>
        <taxon>Pseudomonadati</taxon>
        <taxon>Pseudomonadota</taxon>
        <taxon>Alphaproteobacteria</taxon>
        <taxon>Rhodobacterales</taxon>
        <taxon>Roseobacteraceae</taxon>
        <taxon>Rhodophyticola</taxon>
    </lineage>
</organism>
<protein>
    <submittedName>
        <fullName evidence="2">Uncharacterized protein</fullName>
    </submittedName>
</protein>
<feature type="transmembrane region" description="Helical" evidence="1">
    <location>
        <begin position="223"/>
        <end position="242"/>
    </location>
</feature>
<keyword evidence="3" id="KW-1185">Reference proteome</keyword>
<reference evidence="2 3" key="1">
    <citation type="submission" date="2018-10" db="EMBL/GenBank/DDBJ databases">
        <authorList>
            <person name="Jung H.S."/>
            <person name="Jeon C.O."/>
        </authorList>
    </citation>
    <scope>NUCLEOTIDE SEQUENCE [LARGE SCALE GENOMIC DNA]</scope>
    <source>
        <strain evidence="2 3">MA-7-27</strain>
    </source>
</reference>
<dbReference type="OrthoDB" id="7861528at2"/>
<proteinExistence type="predicted"/>
<dbReference type="AlphaFoldDB" id="A0A3L9Y541"/>
<accession>A0A3L9Y541</accession>
<dbReference type="EMBL" id="RCNT01000007">
    <property type="protein sequence ID" value="RMA41453.1"/>
    <property type="molecule type" value="Genomic_DNA"/>
</dbReference>
<evidence type="ECO:0000313" key="2">
    <source>
        <dbReference type="EMBL" id="RMA41453.1"/>
    </source>
</evidence>
<feature type="transmembrane region" description="Helical" evidence="1">
    <location>
        <begin position="248"/>
        <end position="266"/>
    </location>
</feature>
<evidence type="ECO:0000313" key="3">
    <source>
        <dbReference type="Proteomes" id="UP000281343"/>
    </source>
</evidence>
<comment type="caution">
    <text evidence="2">The sequence shown here is derived from an EMBL/GenBank/DDBJ whole genome shotgun (WGS) entry which is preliminary data.</text>
</comment>
<keyword evidence="1" id="KW-0812">Transmembrane</keyword>
<keyword evidence="1" id="KW-0472">Membrane</keyword>